<dbReference type="PROSITE" id="PS50110">
    <property type="entry name" value="RESPONSE_REGULATORY"/>
    <property type="match status" value="1"/>
</dbReference>
<dbReference type="InterPro" id="IPR000792">
    <property type="entry name" value="Tscrpt_reg_LuxR_C"/>
</dbReference>
<dbReference type="Pfam" id="PF00072">
    <property type="entry name" value="Response_reg"/>
    <property type="match status" value="1"/>
</dbReference>
<reference evidence="9" key="1">
    <citation type="journal article" date="2019" name="Int. J. Syst. Evol. Microbiol.">
        <title>The Global Catalogue of Microorganisms (GCM) 10K type strain sequencing project: providing services to taxonomists for standard genome sequencing and annotation.</title>
        <authorList>
            <consortium name="The Broad Institute Genomics Platform"/>
            <consortium name="The Broad Institute Genome Sequencing Center for Infectious Disease"/>
            <person name="Wu L."/>
            <person name="Ma J."/>
        </authorList>
    </citation>
    <scope>NUCLEOTIDE SEQUENCE [LARGE SCALE GENOMIC DNA]</scope>
    <source>
        <strain evidence="9">IBRC-M 10908</strain>
    </source>
</reference>
<dbReference type="InterPro" id="IPR039420">
    <property type="entry name" value="WalR-like"/>
</dbReference>
<name>A0ABV8TVX2_9ACTN</name>
<evidence type="ECO:0000256" key="3">
    <source>
        <dbReference type="ARBA" id="ARBA00023125"/>
    </source>
</evidence>
<dbReference type="EMBL" id="JBHSDK010000010">
    <property type="protein sequence ID" value="MFC4334948.1"/>
    <property type="molecule type" value="Genomic_DNA"/>
</dbReference>
<keyword evidence="2" id="KW-0805">Transcription regulation</keyword>
<evidence type="ECO:0000256" key="2">
    <source>
        <dbReference type="ARBA" id="ARBA00023015"/>
    </source>
</evidence>
<evidence type="ECO:0000313" key="8">
    <source>
        <dbReference type="EMBL" id="MFC4334948.1"/>
    </source>
</evidence>
<evidence type="ECO:0000259" key="7">
    <source>
        <dbReference type="PROSITE" id="PS50110"/>
    </source>
</evidence>
<dbReference type="CDD" id="cd06170">
    <property type="entry name" value="LuxR_C_like"/>
    <property type="match status" value="1"/>
</dbReference>
<sequence length="213" mass="22787">MRIVIADDAVLIRSGIVRLLEDFGHEVVATADDAPALLSAVAEHEPDVSIVDVRMPPTFVDEGLQAAAEIRRRHPGAPVLILSQYVELSYAEDLVISSGGGIGYLLKDRVLDVADFMDALARVAGGGTVFDPDVVSQLMVRSRRPLAALTAREREVLALMAEGFSNGTIAEKLVVSPGAVEKHVRNIFAKLGLSAGETEQHRRVAAVLAFLKA</sequence>
<keyword evidence="1 5" id="KW-0597">Phosphoprotein</keyword>
<keyword evidence="4" id="KW-0804">Transcription</keyword>
<evidence type="ECO:0000256" key="5">
    <source>
        <dbReference type="PROSITE-ProRule" id="PRU00169"/>
    </source>
</evidence>
<feature type="modified residue" description="4-aspartylphosphate" evidence="5">
    <location>
        <position position="52"/>
    </location>
</feature>
<dbReference type="RefSeq" id="WP_380619142.1">
    <property type="nucleotide sequence ID" value="NZ_JBHSDK010000010.1"/>
</dbReference>
<dbReference type="Proteomes" id="UP001595823">
    <property type="component" value="Unassembled WGS sequence"/>
</dbReference>
<dbReference type="PANTHER" id="PTHR43214">
    <property type="entry name" value="TWO-COMPONENT RESPONSE REGULATOR"/>
    <property type="match status" value="1"/>
</dbReference>
<accession>A0ABV8TVX2</accession>
<evidence type="ECO:0000256" key="4">
    <source>
        <dbReference type="ARBA" id="ARBA00023163"/>
    </source>
</evidence>
<evidence type="ECO:0000313" key="9">
    <source>
        <dbReference type="Proteomes" id="UP001595823"/>
    </source>
</evidence>
<feature type="domain" description="Response regulatory" evidence="7">
    <location>
        <begin position="2"/>
        <end position="122"/>
    </location>
</feature>
<dbReference type="InterPro" id="IPR058245">
    <property type="entry name" value="NreC/VraR/RcsB-like_REC"/>
</dbReference>
<keyword evidence="3" id="KW-0238">DNA-binding</keyword>
<dbReference type="SMART" id="SM00448">
    <property type="entry name" value="REC"/>
    <property type="match status" value="1"/>
</dbReference>
<dbReference type="Pfam" id="PF00196">
    <property type="entry name" value="GerE"/>
    <property type="match status" value="1"/>
</dbReference>
<evidence type="ECO:0000259" key="6">
    <source>
        <dbReference type="PROSITE" id="PS50043"/>
    </source>
</evidence>
<dbReference type="SUPFAM" id="SSF52172">
    <property type="entry name" value="CheY-like"/>
    <property type="match status" value="1"/>
</dbReference>
<keyword evidence="9" id="KW-1185">Reference proteome</keyword>
<dbReference type="PANTHER" id="PTHR43214:SF24">
    <property type="entry name" value="TRANSCRIPTIONAL REGULATORY PROTEIN NARL-RELATED"/>
    <property type="match status" value="1"/>
</dbReference>
<dbReference type="PROSITE" id="PS50043">
    <property type="entry name" value="HTH_LUXR_2"/>
    <property type="match status" value="1"/>
</dbReference>
<comment type="caution">
    <text evidence="8">The sequence shown here is derived from an EMBL/GenBank/DDBJ whole genome shotgun (WGS) entry which is preliminary data.</text>
</comment>
<feature type="domain" description="HTH luxR-type" evidence="6">
    <location>
        <begin position="142"/>
        <end position="213"/>
    </location>
</feature>
<evidence type="ECO:0000256" key="1">
    <source>
        <dbReference type="ARBA" id="ARBA00022553"/>
    </source>
</evidence>
<dbReference type="PRINTS" id="PR00038">
    <property type="entry name" value="HTHLUXR"/>
</dbReference>
<dbReference type="Gene3D" id="3.40.50.2300">
    <property type="match status" value="1"/>
</dbReference>
<protein>
    <submittedName>
        <fullName evidence="8">Response regulator transcription factor</fullName>
    </submittedName>
</protein>
<proteinExistence type="predicted"/>
<dbReference type="InterPro" id="IPR011006">
    <property type="entry name" value="CheY-like_superfamily"/>
</dbReference>
<dbReference type="InterPro" id="IPR001789">
    <property type="entry name" value="Sig_transdc_resp-reg_receiver"/>
</dbReference>
<gene>
    <name evidence="8" type="ORF">ACFPET_07040</name>
</gene>
<dbReference type="SMART" id="SM00421">
    <property type="entry name" value="HTH_LUXR"/>
    <property type="match status" value="1"/>
</dbReference>
<dbReference type="CDD" id="cd17535">
    <property type="entry name" value="REC_NarL-like"/>
    <property type="match status" value="1"/>
</dbReference>
<organism evidence="8 9">
    <name type="scientific">Salininema proteolyticum</name>
    <dbReference type="NCBI Taxonomy" id="1607685"/>
    <lineage>
        <taxon>Bacteria</taxon>
        <taxon>Bacillati</taxon>
        <taxon>Actinomycetota</taxon>
        <taxon>Actinomycetes</taxon>
        <taxon>Glycomycetales</taxon>
        <taxon>Glycomycetaceae</taxon>
        <taxon>Salininema</taxon>
    </lineage>
</organism>